<dbReference type="AlphaFoldDB" id="A0A388KN32"/>
<dbReference type="PANTHER" id="PTHR31515">
    <property type="entry name" value="TRANSMEMBRANE PROTEIN-RELATED"/>
    <property type="match status" value="1"/>
</dbReference>
<dbReference type="OMA" id="LDWKLIE"/>
<name>A0A388KN32_CHABU</name>
<sequence length="670" mass="75804">MGSRRRGESGTGRVQGGGTYGGCFFFLLSLVGIVGLIGGELKGVEGFGAQYGLESSLFQADTDPFGETDSFESLPEKEKQRWARKSMATVDDKQMGLDQLPVNFHVEIKLVGFNGEGRHPVKVREADLDKYLRSLRLHEYITVIQGSVHSLHVKTNLIFQVVKGAKELTTEIEDAVRAAVTRVGGSGAHSVAQIHYSTVENIIQRDVDLNRPVFSIYLLNLPQQGYSYAYYYTKEAATATTCMGAHWMGKGRYLWIDLSAGPPLYGPRLAGDGFVGEGTIPRVVEYPVSHHSTALLADLAALVGKAAMHLFNPSIYRDNVHFRKNMEIRLFQIVVGHSNPDEEKLDWSAVQEETFTNNMLHSSQGLLMEDYLDSKELHHWLSDYSSDIQQEIRNLQDEQDMRHGEDLHGDNSAVIVPIFLFDIETDQALLLDQEHQFNWNGAEEAFQKNKRQLVPIGCNADEQVVQISQKGVTRAVIAATVQTLWGVAPLHQRWDPIHNTTKVDYLWSVGNTPFGKLSKLHTLSFVQRVAAHRNLIVTVLNQHIGEARRLLTAIEKYGGEHVLLHQEKHVQFTQRWNVFFHKVSRCTQLLSNFEFNHAFYFAQSAEHDIQALEGIVRQAADSLETTLDCFKDAPISYWKYLRILALLIVLVFVERKVRKKFFSKSKHKRF</sequence>
<dbReference type="InterPro" id="IPR057228">
    <property type="entry name" value="DUF7906"/>
</dbReference>
<dbReference type="Proteomes" id="UP000265515">
    <property type="component" value="Unassembled WGS sequence"/>
</dbReference>
<keyword evidence="1" id="KW-0812">Transmembrane</keyword>
<keyword evidence="4" id="KW-1185">Reference proteome</keyword>
<dbReference type="OrthoDB" id="18100at2759"/>
<feature type="transmembrane region" description="Helical" evidence="1">
    <location>
        <begin position="637"/>
        <end position="653"/>
    </location>
</feature>
<gene>
    <name evidence="3" type="ORF">CBR_g8886</name>
</gene>
<evidence type="ECO:0000259" key="2">
    <source>
        <dbReference type="Pfam" id="PF25483"/>
    </source>
</evidence>
<proteinExistence type="predicted"/>
<protein>
    <recommendedName>
        <fullName evidence="2">DUF7906 domain-containing protein</fullName>
    </recommendedName>
</protein>
<evidence type="ECO:0000313" key="3">
    <source>
        <dbReference type="EMBL" id="GBG71469.1"/>
    </source>
</evidence>
<feature type="transmembrane region" description="Helical" evidence="1">
    <location>
        <begin position="20"/>
        <end position="39"/>
    </location>
</feature>
<dbReference type="STRING" id="69332.A0A388KN32"/>
<accession>A0A388KN32</accession>
<comment type="caution">
    <text evidence="3">The sequence shown here is derived from an EMBL/GenBank/DDBJ whole genome shotgun (WGS) entry which is preliminary data.</text>
</comment>
<keyword evidence="1" id="KW-1133">Transmembrane helix</keyword>
<reference evidence="3 4" key="1">
    <citation type="journal article" date="2018" name="Cell">
        <title>The Chara Genome: Secondary Complexity and Implications for Plant Terrestrialization.</title>
        <authorList>
            <person name="Nishiyama T."/>
            <person name="Sakayama H."/>
            <person name="Vries J.D."/>
            <person name="Buschmann H."/>
            <person name="Saint-Marcoux D."/>
            <person name="Ullrich K.K."/>
            <person name="Haas F.B."/>
            <person name="Vanderstraeten L."/>
            <person name="Becker D."/>
            <person name="Lang D."/>
            <person name="Vosolsobe S."/>
            <person name="Rombauts S."/>
            <person name="Wilhelmsson P.K.I."/>
            <person name="Janitza P."/>
            <person name="Kern R."/>
            <person name="Heyl A."/>
            <person name="Rumpler F."/>
            <person name="Villalobos L.I.A.C."/>
            <person name="Clay J.M."/>
            <person name="Skokan R."/>
            <person name="Toyoda A."/>
            <person name="Suzuki Y."/>
            <person name="Kagoshima H."/>
            <person name="Schijlen E."/>
            <person name="Tajeshwar N."/>
            <person name="Catarino B."/>
            <person name="Hetherington A.J."/>
            <person name="Saltykova A."/>
            <person name="Bonnot C."/>
            <person name="Breuninger H."/>
            <person name="Symeonidi A."/>
            <person name="Radhakrishnan G.V."/>
            <person name="Van Nieuwerburgh F."/>
            <person name="Deforce D."/>
            <person name="Chang C."/>
            <person name="Karol K.G."/>
            <person name="Hedrich R."/>
            <person name="Ulvskov P."/>
            <person name="Glockner G."/>
            <person name="Delwiche C.F."/>
            <person name="Petrasek J."/>
            <person name="Van de Peer Y."/>
            <person name="Friml J."/>
            <person name="Beilby M."/>
            <person name="Dolan L."/>
            <person name="Kohara Y."/>
            <person name="Sugano S."/>
            <person name="Fujiyama A."/>
            <person name="Delaux P.-M."/>
            <person name="Quint M."/>
            <person name="TheiBen G."/>
            <person name="Hagemann M."/>
            <person name="Harholt J."/>
            <person name="Dunand C."/>
            <person name="Zachgo S."/>
            <person name="Langdale J."/>
            <person name="Maumus F."/>
            <person name="Straeten D.V.D."/>
            <person name="Gould S.B."/>
            <person name="Rensing S.A."/>
        </authorList>
    </citation>
    <scope>NUCLEOTIDE SEQUENCE [LARGE SCALE GENOMIC DNA]</scope>
    <source>
        <strain evidence="3 4">S276</strain>
    </source>
</reference>
<organism evidence="3 4">
    <name type="scientific">Chara braunii</name>
    <name type="common">Braun's stonewort</name>
    <dbReference type="NCBI Taxonomy" id="69332"/>
    <lineage>
        <taxon>Eukaryota</taxon>
        <taxon>Viridiplantae</taxon>
        <taxon>Streptophyta</taxon>
        <taxon>Charophyceae</taxon>
        <taxon>Charales</taxon>
        <taxon>Characeae</taxon>
        <taxon>Chara</taxon>
    </lineage>
</organism>
<dbReference type="EMBL" id="BFEA01000147">
    <property type="protein sequence ID" value="GBG71469.1"/>
    <property type="molecule type" value="Genomic_DNA"/>
</dbReference>
<feature type="domain" description="DUF7906" evidence="2">
    <location>
        <begin position="103"/>
        <end position="313"/>
    </location>
</feature>
<evidence type="ECO:0000256" key="1">
    <source>
        <dbReference type="SAM" id="Phobius"/>
    </source>
</evidence>
<evidence type="ECO:0000313" key="4">
    <source>
        <dbReference type="Proteomes" id="UP000265515"/>
    </source>
</evidence>
<dbReference type="Gramene" id="GBG71469">
    <property type="protein sequence ID" value="GBG71469"/>
    <property type="gene ID" value="CBR_g8886"/>
</dbReference>
<dbReference type="Pfam" id="PF25483">
    <property type="entry name" value="DUF7906"/>
    <property type="match status" value="1"/>
</dbReference>
<dbReference type="PANTHER" id="PTHR31515:SF4">
    <property type="entry name" value="TRANSMEMBRANE PROTEIN"/>
    <property type="match status" value="1"/>
</dbReference>
<keyword evidence="1" id="KW-0472">Membrane</keyword>